<evidence type="ECO:0000256" key="1">
    <source>
        <dbReference type="ARBA" id="ARBA00009981"/>
    </source>
</evidence>
<organism evidence="3 4">
    <name type="scientific">Ferruginivarius sediminum</name>
    <dbReference type="NCBI Taxonomy" id="2661937"/>
    <lineage>
        <taxon>Bacteria</taxon>
        <taxon>Pseudomonadati</taxon>
        <taxon>Pseudomonadota</taxon>
        <taxon>Alphaproteobacteria</taxon>
        <taxon>Rhodospirillales</taxon>
        <taxon>Rhodospirillaceae</taxon>
        <taxon>Ferruginivarius</taxon>
    </lineage>
</organism>
<evidence type="ECO:0000313" key="3">
    <source>
        <dbReference type="EMBL" id="RDD60601.1"/>
    </source>
</evidence>
<evidence type="ECO:0000313" key="4">
    <source>
        <dbReference type="Proteomes" id="UP000253941"/>
    </source>
</evidence>
<dbReference type="Gene3D" id="3.40.1620.10">
    <property type="entry name" value="YefM-like domain"/>
    <property type="match status" value="1"/>
</dbReference>
<protein>
    <recommendedName>
        <fullName evidence="2">Antitoxin</fullName>
    </recommendedName>
</protein>
<comment type="caution">
    <text evidence="3">The sequence shown here is derived from an EMBL/GenBank/DDBJ whole genome shotgun (WGS) entry which is preliminary data.</text>
</comment>
<accession>A0A369T5I7</accession>
<comment type="function">
    <text evidence="2">Antitoxin component of a type II toxin-antitoxin (TA) system.</text>
</comment>
<dbReference type="AlphaFoldDB" id="A0A369T5I7"/>
<dbReference type="InterPro" id="IPR036165">
    <property type="entry name" value="YefM-like_sf"/>
</dbReference>
<evidence type="ECO:0000256" key="2">
    <source>
        <dbReference type="RuleBase" id="RU362080"/>
    </source>
</evidence>
<sequence length="83" mass="9425">METWNSSDARRHFGALLRAVLLGAPQKIRCRGKGSVVILSEQDWSYLKEEVSKLGDPLASSPLQPDDLPQREEARVFKRNLFD</sequence>
<dbReference type="SUPFAM" id="SSF143120">
    <property type="entry name" value="YefM-like"/>
    <property type="match status" value="1"/>
</dbReference>
<dbReference type="InterPro" id="IPR006442">
    <property type="entry name" value="Antitoxin_Phd/YefM"/>
</dbReference>
<comment type="similarity">
    <text evidence="1 2">Belongs to the phD/YefM antitoxin family.</text>
</comment>
<gene>
    <name evidence="3" type="ORF">DRB17_17160</name>
</gene>
<dbReference type="NCBIfam" id="TIGR01552">
    <property type="entry name" value="phd_fam"/>
    <property type="match status" value="1"/>
</dbReference>
<proteinExistence type="inferred from homology"/>
<dbReference type="RefSeq" id="WP_114583458.1">
    <property type="nucleotide sequence ID" value="NZ_QPMH01000023.1"/>
</dbReference>
<name>A0A369T5I7_9PROT</name>
<keyword evidence="4" id="KW-1185">Reference proteome</keyword>
<reference evidence="3 4" key="1">
    <citation type="submission" date="2018-07" db="EMBL/GenBank/DDBJ databases">
        <title>Venubactetium sediminum gen. nov., sp. nov., isolated from a marine solar saltern.</title>
        <authorList>
            <person name="Wang S."/>
        </authorList>
    </citation>
    <scope>NUCLEOTIDE SEQUENCE [LARGE SCALE GENOMIC DNA]</scope>
    <source>
        <strain evidence="3 4">WD2A32</strain>
    </source>
</reference>
<dbReference type="EMBL" id="QPMH01000023">
    <property type="protein sequence ID" value="RDD60601.1"/>
    <property type="molecule type" value="Genomic_DNA"/>
</dbReference>
<dbReference type="Proteomes" id="UP000253941">
    <property type="component" value="Unassembled WGS sequence"/>
</dbReference>
<dbReference type="Pfam" id="PF02604">
    <property type="entry name" value="PhdYeFM_antitox"/>
    <property type="match status" value="1"/>
</dbReference>